<evidence type="ECO:0000256" key="3">
    <source>
        <dbReference type="ARBA" id="ARBA00022475"/>
    </source>
</evidence>
<evidence type="ECO:0000256" key="5">
    <source>
        <dbReference type="ARBA" id="ARBA00022692"/>
    </source>
</evidence>
<dbReference type="Proteomes" id="UP000054363">
    <property type="component" value="Unassembled WGS sequence"/>
</dbReference>
<reference evidence="10 11" key="1">
    <citation type="submission" date="2014-06" db="EMBL/GenBank/DDBJ databases">
        <title>The draft genome sequence of Idiomarina salinarum ISL-52.</title>
        <authorList>
            <person name="Du J."/>
            <person name="Shao Z."/>
        </authorList>
    </citation>
    <scope>NUCLEOTIDE SEQUENCE [LARGE SCALE GENOMIC DNA]</scope>
    <source>
        <strain evidence="10 11">ISL-52</strain>
    </source>
</reference>
<keyword evidence="5 9" id="KW-0812">Transmembrane</keyword>
<evidence type="ECO:0000256" key="7">
    <source>
        <dbReference type="ARBA" id="ARBA00023136"/>
    </source>
</evidence>
<evidence type="ECO:0000313" key="11">
    <source>
        <dbReference type="Proteomes" id="UP000054363"/>
    </source>
</evidence>
<evidence type="ECO:0000256" key="9">
    <source>
        <dbReference type="SAM" id="Phobius"/>
    </source>
</evidence>
<feature type="transmembrane region" description="Helical" evidence="9">
    <location>
        <begin position="68"/>
        <end position="88"/>
    </location>
</feature>
<dbReference type="PANTHER" id="PTHR30574">
    <property type="entry name" value="INNER MEMBRANE PROTEIN YEDE"/>
    <property type="match status" value="1"/>
</dbReference>
<evidence type="ECO:0000256" key="1">
    <source>
        <dbReference type="ARBA" id="ARBA00004429"/>
    </source>
</evidence>
<comment type="subcellular location">
    <subcellularLocation>
        <location evidence="1">Cell inner membrane</location>
        <topology evidence="1">Multi-pass membrane protein</topology>
    </subcellularLocation>
</comment>
<keyword evidence="3" id="KW-1003">Cell membrane</keyword>
<organism evidence="10 11">
    <name type="scientific">Pseudidiomarina salinarum</name>
    <dbReference type="NCBI Taxonomy" id="435908"/>
    <lineage>
        <taxon>Bacteria</taxon>
        <taxon>Pseudomonadati</taxon>
        <taxon>Pseudomonadota</taxon>
        <taxon>Gammaproteobacteria</taxon>
        <taxon>Alteromonadales</taxon>
        <taxon>Idiomarinaceae</taxon>
        <taxon>Pseudidiomarina</taxon>
    </lineage>
</organism>
<evidence type="ECO:0000313" key="10">
    <source>
        <dbReference type="EMBL" id="KFZ30916.1"/>
    </source>
</evidence>
<evidence type="ECO:0000256" key="4">
    <source>
        <dbReference type="ARBA" id="ARBA00022519"/>
    </source>
</evidence>
<keyword evidence="4" id="KW-0997">Cell inner membrane</keyword>
<proteinExistence type="inferred from homology"/>
<evidence type="ECO:0000256" key="8">
    <source>
        <dbReference type="ARBA" id="ARBA00035655"/>
    </source>
</evidence>
<keyword evidence="7 9" id="KW-0472">Membrane</keyword>
<dbReference type="PANTHER" id="PTHR30574:SF1">
    <property type="entry name" value="SULPHUR TRANSPORT DOMAIN-CONTAINING PROTEIN"/>
    <property type="match status" value="1"/>
</dbReference>
<name>A0A094JED4_9GAMM</name>
<dbReference type="RefSeq" id="WP_034775463.1">
    <property type="nucleotide sequence ID" value="NZ_JPER01000003.1"/>
</dbReference>
<evidence type="ECO:0000256" key="6">
    <source>
        <dbReference type="ARBA" id="ARBA00022989"/>
    </source>
</evidence>
<dbReference type="OrthoDB" id="7873196at2"/>
<comment type="caution">
    <text evidence="10">The sequence shown here is derived from an EMBL/GenBank/DDBJ whole genome shotgun (WGS) entry which is preliminary data.</text>
</comment>
<sequence>MSPRPFWPPLWAGIALGLVLFLTFILTGHGLGASGFFTRLTADFGQWVMPDLTANNRYLGDYLRSDPLRAWITWEVLAAFVGALVGALSGRRFRPKIERGPSSAIPSRLLMSLLGGVLTGLGARLARGCTSGLGLSGGAALAVGGFIFLIGFFVAGFLFSFMVRRYWK</sequence>
<keyword evidence="2" id="KW-0813">Transport</keyword>
<dbReference type="eggNOG" id="COG2391">
    <property type="taxonomic scope" value="Bacteria"/>
</dbReference>
<evidence type="ECO:0000256" key="2">
    <source>
        <dbReference type="ARBA" id="ARBA00022448"/>
    </source>
</evidence>
<dbReference type="AlphaFoldDB" id="A0A094JED4"/>
<protein>
    <submittedName>
        <fullName evidence="10">Uncharacterized protein</fullName>
    </submittedName>
</protein>
<dbReference type="Pfam" id="PF04143">
    <property type="entry name" value="Sulf_transp"/>
    <property type="match status" value="1"/>
</dbReference>
<keyword evidence="11" id="KW-1185">Reference proteome</keyword>
<feature type="transmembrane region" description="Helical" evidence="9">
    <location>
        <begin position="109"/>
        <end position="126"/>
    </location>
</feature>
<gene>
    <name evidence="10" type="ORF">IDSA_07520</name>
</gene>
<feature type="transmembrane region" description="Helical" evidence="9">
    <location>
        <begin position="138"/>
        <end position="163"/>
    </location>
</feature>
<comment type="similarity">
    <text evidence="8">Belongs to the TsuA/YedE (TC 9.B.102) family.</text>
</comment>
<dbReference type="EMBL" id="JPER01000003">
    <property type="protein sequence ID" value="KFZ30916.1"/>
    <property type="molecule type" value="Genomic_DNA"/>
</dbReference>
<accession>A0A094JED4</accession>
<dbReference type="GO" id="GO:0005886">
    <property type="term" value="C:plasma membrane"/>
    <property type="evidence" value="ECO:0007669"/>
    <property type="project" value="UniProtKB-SubCell"/>
</dbReference>
<dbReference type="InterPro" id="IPR007272">
    <property type="entry name" value="Sulf_transp_TsuA/YedE"/>
</dbReference>
<keyword evidence="6 9" id="KW-1133">Transmembrane helix</keyword>